<organism evidence="1 2">
    <name type="scientific">Eumeta variegata</name>
    <name type="common">Bagworm moth</name>
    <name type="synonym">Eumeta japonica</name>
    <dbReference type="NCBI Taxonomy" id="151549"/>
    <lineage>
        <taxon>Eukaryota</taxon>
        <taxon>Metazoa</taxon>
        <taxon>Ecdysozoa</taxon>
        <taxon>Arthropoda</taxon>
        <taxon>Hexapoda</taxon>
        <taxon>Insecta</taxon>
        <taxon>Pterygota</taxon>
        <taxon>Neoptera</taxon>
        <taxon>Endopterygota</taxon>
        <taxon>Lepidoptera</taxon>
        <taxon>Glossata</taxon>
        <taxon>Ditrysia</taxon>
        <taxon>Tineoidea</taxon>
        <taxon>Psychidae</taxon>
        <taxon>Oiketicinae</taxon>
        <taxon>Eumeta</taxon>
    </lineage>
</organism>
<dbReference type="Proteomes" id="UP000299102">
    <property type="component" value="Unassembled WGS sequence"/>
</dbReference>
<evidence type="ECO:0000313" key="1">
    <source>
        <dbReference type="EMBL" id="GBP50018.1"/>
    </source>
</evidence>
<keyword evidence="2" id="KW-1185">Reference proteome</keyword>
<evidence type="ECO:0000313" key="2">
    <source>
        <dbReference type="Proteomes" id="UP000299102"/>
    </source>
</evidence>
<reference evidence="1 2" key="1">
    <citation type="journal article" date="2019" name="Commun. Biol.">
        <title>The bagworm genome reveals a unique fibroin gene that provides high tensile strength.</title>
        <authorList>
            <person name="Kono N."/>
            <person name="Nakamura H."/>
            <person name="Ohtoshi R."/>
            <person name="Tomita M."/>
            <person name="Numata K."/>
            <person name="Arakawa K."/>
        </authorList>
    </citation>
    <scope>NUCLEOTIDE SEQUENCE [LARGE SCALE GENOMIC DNA]</scope>
</reference>
<name>A0A4C1WF83_EUMVA</name>
<sequence>MLRVHYMTCTYKFVREPPLVHTYIYTPHIFTQTVNYVGVLVTCNTNFITSPLLRRIFRQAIFQSRTEKLGPKPPTPAQCELKTAHDRRRHRDDNVQDWRLDIRSEARCDRTDEKSQCRWFVNSNWGLLNRRLISARFR</sequence>
<comment type="caution">
    <text evidence="1">The sequence shown here is derived from an EMBL/GenBank/DDBJ whole genome shotgun (WGS) entry which is preliminary data.</text>
</comment>
<proteinExistence type="predicted"/>
<dbReference type="AlphaFoldDB" id="A0A4C1WF83"/>
<protein>
    <submittedName>
        <fullName evidence="1">Uncharacterized protein</fullName>
    </submittedName>
</protein>
<dbReference type="EMBL" id="BGZK01000556">
    <property type="protein sequence ID" value="GBP50018.1"/>
    <property type="molecule type" value="Genomic_DNA"/>
</dbReference>
<gene>
    <name evidence="1" type="ORF">EVAR_46640_1</name>
</gene>
<accession>A0A4C1WF83</accession>